<name>A0ACB8S074_9AGAM</name>
<keyword evidence="2" id="KW-1185">Reference proteome</keyword>
<protein>
    <submittedName>
        <fullName evidence="1">N-terminal nucleophile aminohydrolase</fullName>
    </submittedName>
</protein>
<sequence length="371" mass="38910">MSEKAPLLPHPKGNKPSKSKTAPVLVVHGGAGTMRREGSTPAQQARYKAALAQALRAGHAVLAAGGEAMDAVVAAVTVLEDNPLFNSGKGAVFNAAGKNELEASLALSRPPDPDAHPAIPPTRRALALTLLTRTRNPSHLARQLFLAPDLTPHPFLSGAHAEALSAEPPVADAYFWTAQRWREHRRGLGLPEEDRAEGVEEGEGDGEPLLDLMPGGTVGAVALDARGCLAVCTSTGGLTNKAPGRIGDTPHLGAGFWAGEWRARARRWWPFAPRGRGVAVSGTGVGDYFIRQNTAATIARRMEYLCEPLGKAAGWAVEALREDGGDGGVIAVDASGNVAMPLNCTGMYRGVIRADGVPKTAIFADDELEIT</sequence>
<proteinExistence type="predicted"/>
<dbReference type="Proteomes" id="UP000814033">
    <property type="component" value="Unassembled WGS sequence"/>
</dbReference>
<reference evidence="1" key="2">
    <citation type="journal article" date="2022" name="New Phytol.">
        <title>Evolutionary transition to the ectomycorrhizal habit in the genomes of a hyperdiverse lineage of mushroom-forming fungi.</title>
        <authorList>
            <person name="Looney B."/>
            <person name="Miyauchi S."/>
            <person name="Morin E."/>
            <person name="Drula E."/>
            <person name="Courty P.E."/>
            <person name="Kohler A."/>
            <person name="Kuo A."/>
            <person name="LaButti K."/>
            <person name="Pangilinan J."/>
            <person name="Lipzen A."/>
            <person name="Riley R."/>
            <person name="Andreopoulos W."/>
            <person name="He G."/>
            <person name="Johnson J."/>
            <person name="Nolan M."/>
            <person name="Tritt A."/>
            <person name="Barry K.W."/>
            <person name="Grigoriev I.V."/>
            <person name="Nagy L.G."/>
            <person name="Hibbett D."/>
            <person name="Henrissat B."/>
            <person name="Matheny P.B."/>
            <person name="Labbe J."/>
            <person name="Martin F.M."/>
        </authorList>
    </citation>
    <scope>NUCLEOTIDE SEQUENCE</scope>
    <source>
        <strain evidence="1">FP105234-sp</strain>
    </source>
</reference>
<accession>A0ACB8S074</accession>
<reference evidence="1" key="1">
    <citation type="submission" date="2021-02" db="EMBL/GenBank/DDBJ databases">
        <authorList>
            <consortium name="DOE Joint Genome Institute"/>
            <person name="Ahrendt S."/>
            <person name="Looney B.P."/>
            <person name="Miyauchi S."/>
            <person name="Morin E."/>
            <person name="Drula E."/>
            <person name="Courty P.E."/>
            <person name="Chicoki N."/>
            <person name="Fauchery L."/>
            <person name="Kohler A."/>
            <person name="Kuo A."/>
            <person name="Labutti K."/>
            <person name="Pangilinan J."/>
            <person name="Lipzen A."/>
            <person name="Riley R."/>
            <person name="Andreopoulos W."/>
            <person name="He G."/>
            <person name="Johnson J."/>
            <person name="Barry K.W."/>
            <person name="Grigoriev I.V."/>
            <person name="Nagy L."/>
            <person name="Hibbett D."/>
            <person name="Henrissat B."/>
            <person name="Matheny P.B."/>
            <person name="Labbe J."/>
            <person name="Martin F."/>
        </authorList>
    </citation>
    <scope>NUCLEOTIDE SEQUENCE</scope>
    <source>
        <strain evidence="1">FP105234-sp</strain>
    </source>
</reference>
<evidence type="ECO:0000313" key="1">
    <source>
        <dbReference type="EMBL" id="KAI0049879.1"/>
    </source>
</evidence>
<evidence type="ECO:0000313" key="2">
    <source>
        <dbReference type="Proteomes" id="UP000814033"/>
    </source>
</evidence>
<comment type="caution">
    <text evidence="1">The sequence shown here is derived from an EMBL/GenBank/DDBJ whole genome shotgun (WGS) entry which is preliminary data.</text>
</comment>
<dbReference type="EMBL" id="MU275868">
    <property type="protein sequence ID" value="KAI0049879.1"/>
    <property type="molecule type" value="Genomic_DNA"/>
</dbReference>
<gene>
    <name evidence="1" type="ORF">FA95DRAFT_1488353</name>
</gene>
<organism evidence="1 2">
    <name type="scientific">Auriscalpium vulgare</name>
    <dbReference type="NCBI Taxonomy" id="40419"/>
    <lineage>
        <taxon>Eukaryota</taxon>
        <taxon>Fungi</taxon>
        <taxon>Dikarya</taxon>
        <taxon>Basidiomycota</taxon>
        <taxon>Agaricomycotina</taxon>
        <taxon>Agaricomycetes</taxon>
        <taxon>Russulales</taxon>
        <taxon>Auriscalpiaceae</taxon>
        <taxon>Auriscalpium</taxon>
    </lineage>
</organism>